<dbReference type="OrthoDB" id="364450at2759"/>
<dbReference type="InterPro" id="IPR018247">
    <property type="entry name" value="EF_Hand_1_Ca_BS"/>
</dbReference>
<sequence length="65" mass="7361">MITLSELKEALRGHKLRNFMESLNISTQDVWTLFMVVDADGSGEISLDEFLDVEVSIFPTHLALH</sequence>
<keyword evidence="1" id="KW-0106">Calcium</keyword>
<evidence type="ECO:0000259" key="2">
    <source>
        <dbReference type="PROSITE" id="PS50222"/>
    </source>
</evidence>
<accession>A0A812PWR5</accession>
<name>A0A812PWR5_9DINO</name>
<protein>
    <recommendedName>
        <fullName evidence="2">EF-hand domain-containing protein</fullName>
    </recommendedName>
</protein>
<dbReference type="InterPro" id="IPR011992">
    <property type="entry name" value="EF-hand-dom_pair"/>
</dbReference>
<keyword evidence="4" id="KW-1185">Reference proteome</keyword>
<evidence type="ECO:0000256" key="1">
    <source>
        <dbReference type="ARBA" id="ARBA00022837"/>
    </source>
</evidence>
<dbReference type="PROSITE" id="PS00018">
    <property type="entry name" value="EF_HAND_1"/>
    <property type="match status" value="1"/>
</dbReference>
<dbReference type="EMBL" id="CAJNDS010002177">
    <property type="protein sequence ID" value="CAE7360862.1"/>
    <property type="molecule type" value="Genomic_DNA"/>
</dbReference>
<dbReference type="PROSITE" id="PS50222">
    <property type="entry name" value="EF_HAND_2"/>
    <property type="match status" value="1"/>
</dbReference>
<dbReference type="Gene3D" id="1.10.238.10">
    <property type="entry name" value="EF-hand"/>
    <property type="match status" value="1"/>
</dbReference>
<dbReference type="AlphaFoldDB" id="A0A812PWR5"/>
<dbReference type="Proteomes" id="UP000604046">
    <property type="component" value="Unassembled WGS sequence"/>
</dbReference>
<gene>
    <name evidence="3" type="ORF">SNAT2548_LOCUS19398</name>
</gene>
<dbReference type="GO" id="GO:0005509">
    <property type="term" value="F:calcium ion binding"/>
    <property type="evidence" value="ECO:0007669"/>
    <property type="project" value="InterPro"/>
</dbReference>
<reference evidence="3" key="1">
    <citation type="submission" date="2021-02" db="EMBL/GenBank/DDBJ databases">
        <authorList>
            <person name="Dougan E. K."/>
            <person name="Rhodes N."/>
            <person name="Thang M."/>
            <person name="Chan C."/>
        </authorList>
    </citation>
    <scope>NUCLEOTIDE SEQUENCE</scope>
</reference>
<proteinExistence type="predicted"/>
<feature type="domain" description="EF-hand" evidence="2">
    <location>
        <begin position="25"/>
        <end position="60"/>
    </location>
</feature>
<evidence type="ECO:0000313" key="3">
    <source>
        <dbReference type="EMBL" id="CAE7360862.1"/>
    </source>
</evidence>
<evidence type="ECO:0000313" key="4">
    <source>
        <dbReference type="Proteomes" id="UP000604046"/>
    </source>
</evidence>
<dbReference type="InterPro" id="IPR002048">
    <property type="entry name" value="EF_hand_dom"/>
</dbReference>
<organism evidence="3 4">
    <name type="scientific">Symbiodinium natans</name>
    <dbReference type="NCBI Taxonomy" id="878477"/>
    <lineage>
        <taxon>Eukaryota</taxon>
        <taxon>Sar</taxon>
        <taxon>Alveolata</taxon>
        <taxon>Dinophyceae</taxon>
        <taxon>Suessiales</taxon>
        <taxon>Symbiodiniaceae</taxon>
        <taxon>Symbiodinium</taxon>
    </lineage>
</organism>
<comment type="caution">
    <text evidence="3">The sequence shown here is derived from an EMBL/GenBank/DDBJ whole genome shotgun (WGS) entry which is preliminary data.</text>
</comment>
<dbReference type="SUPFAM" id="SSF47473">
    <property type="entry name" value="EF-hand"/>
    <property type="match status" value="1"/>
</dbReference>